<evidence type="ECO:0000256" key="8">
    <source>
        <dbReference type="PIRSR" id="PIRSR601577-2"/>
    </source>
</evidence>
<feature type="region of interest" description="Disordered" evidence="10">
    <location>
        <begin position="293"/>
        <end position="313"/>
    </location>
</feature>
<feature type="active site" evidence="7">
    <location>
        <position position="275"/>
    </location>
</feature>
<gene>
    <name evidence="13" type="ORF">Poli38472_004496</name>
</gene>
<dbReference type="PANTHER" id="PTHR10942">
    <property type="entry name" value="LEISHMANOLYSIN-LIKE PEPTIDASE"/>
    <property type="match status" value="1"/>
</dbReference>
<comment type="similarity">
    <text evidence="1">Belongs to the peptidase M8 family.</text>
</comment>
<dbReference type="PANTHER" id="PTHR10942:SF0">
    <property type="entry name" value="LEISHMANOLYSIN-LIKE PEPTIDASE"/>
    <property type="match status" value="1"/>
</dbReference>
<reference evidence="13" key="1">
    <citation type="submission" date="2019-03" db="EMBL/GenBank/DDBJ databases">
        <title>Long read genome sequence of the mycoparasitic Pythium oligandrum ATCC 38472 isolated from sugarbeet rhizosphere.</title>
        <authorList>
            <person name="Gaulin E."/>
        </authorList>
    </citation>
    <scope>NUCLEOTIDE SEQUENCE</scope>
    <source>
        <strain evidence="13">ATCC 38472_TT</strain>
    </source>
</reference>
<comment type="caution">
    <text evidence="13">The sequence shown here is derived from an EMBL/GenBank/DDBJ whole genome shotgun (WGS) entry which is preliminary data.</text>
</comment>
<feature type="disulfide bond" evidence="9">
    <location>
        <begin position="640"/>
        <end position="649"/>
    </location>
</feature>
<dbReference type="GO" id="GO:0005737">
    <property type="term" value="C:cytoplasm"/>
    <property type="evidence" value="ECO:0007669"/>
    <property type="project" value="TreeGrafter"/>
</dbReference>
<feature type="signal peptide" evidence="11">
    <location>
        <begin position="1"/>
        <end position="32"/>
    </location>
</feature>
<evidence type="ECO:0000256" key="10">
    <source>
        <dbReference type="SAM" id="MobiDB-lite"/>
    </source>
</evidence>
<dbReference type="Gene3D" id="2.10.55.10">
    <property type="entry name" value="Leishmanolysin domain 3"/>
    <property type="match status" value="1"/>
</dbReference>
<dbReference type="GO" id="GO:0006508">
    <property type="term" value="P:proteolysis"/>
    <property type="evidence" value="ECO:0007669"/>
    <property type="project" value="UniProtKB-KW"/>
</dbReference>
<accession>A0A8K1CBQ0</accession>
<evidence type="ECO:0000256" key="11">
    <source>
        <dbReference type="SAM" id="SignalP"/>
    </source>
</evidence>
<dbReference type="AlphaFoldDB" id="A0A8K1CBQ0"/>
<protein>
    <recommendedName>
        <fullName evidence="12">EGF-like domain-containing protein</fullName>
    </recommendedName>
</protein>
<keyword evidence="14" id="KW-1185">Reference proteome</keyword>
<dbReference type="PROSITE" id="PS01186">
    <property type="entry name" value="EGF_2"/>
    <property type="match status" value="1"/>
</dbReference>
<evidence type="ECO:0000256" key="5">
    <source>
        <dbReference type="ARBA" id="ARBA00022833"/>
    </source>
</evidence>
<organism evidence="13 14">
    <name type="scientific">Pythium oligandrum</name>
    <name type="common">Mycoparasitic fungus</name>
    <dbReference type="NCBI Taxonomy" id="41045"/>
    <lineage>
        <taxon>Eukaryota</taxon>
        <taxon>Sar</taxon>
        <taxon>Stramenopiles</taxon>
        <taxon>Oomycota</taxon>
        <taxon>Peronosporomycetes</taxon>
        <taxon>Pythiales</taxon>
        <taxon>Pythiaceae</taxon>
        <taxon>Pythium</taxon>
    </lineage>
</organism>
<dbReference type="InterPro" id="IPR000742">
    <property type="entry name" value="EGF"/>
</dbReference>
<comment type="cofactor">
    <cofactor evidence="8">
        <name>Zn(2+)</name>
        <dbReference type="ChEBI" id="CHEBI:29105"/>
    </cofactor>
    <text evidence="8">Binds 1 zinc ion per subunit.</text>
</comment>
<evidence type="ECO:0000256" key="9">
    <source>
        <dbReference type="PROSITE-ProRule" id="PRU00076"/>
    </source>
</evidence>
<dbReference type="Gene3D" id="2.10.25.10">
    <property type="entry name" value="Laminin"/>
    <property type="match status" value="1"/>
</dbReference>
<dbReference type="GO" id="GO:0046872">
    <property type="term" value="F:metal ion binding"/>
    <property type="evidence" value="ECO:0007669"/>
    <property type="project" value="UniProtKB-KW"/>
</dbReference>
<evidence type="ECO:0000313" key="14">
    <source>
        <dbReference type="Proteomes" id="UP000794436"/>
    </source>
</evidence>
<feature type="binding site" evidence="8">
    <location>
        <position position="278"/>
    </location>
    <ligand>
        <name>Zn(2+)</name>
        <dbReference type="ChEBI" id="CHEBI:29105"/>
        <note>catalytic</note>
    </ligand>
</feature>
<keyword evidence="5 8" id="KW-0862">Zinc</keyword>
<dbReference type="Pfam" id="PF01457">
    <property type="entry name" value="Peptidase_M8"/>
    <property type="match status" value="1"/>
</dbReference>
<dbReference type="PROSITE" id="PS50026">
    <property type="entry name" value="EGF_3"/>
    <property type="match status" value="1"/>
</dbReference>
<dbReference type="Gene3D" id="3.10.170.20">
    <property type="match status" value="1"/>
</dbReference>
<keyword evidence="9" id="KW-0245">EGF-like domain</keyword>
<feature type="compositionally biased region" description="Polar residues" evidence="10">
    <location>
        <begin position="293"/>
        <end position="302"/>
    </location>
</feature>
<dbReference type="GO" id="GO:0016020">
    <property type="term" value="C:membrane"/>
    <property type="evidence" value="ECO:0007669"/>
    <property type="project" value="InterPro"/>
</dbReference>
<feature type="disulfide bond" evidence="9">
    <location>
        <begin position="621"/>
        <end position="631"/>
    </location>
</feature>
<evidence type="ECO:0000256" key="1">
    <source>
        <dbReference type="ARBA" id="ARBA00005860"/>
    </source>
</evidence>
<dbReference type="PROSITE" id="PS00022">
    <property type="entry name" value="EGF_1"/>
    <property type="match status" value="1"/>
</dbReference>
<evidence type="ECO:0000256" key="6">
    <source>
        <dbReference type="ARBA" id="ARBA00023049"/>
    </source>
</evidence>
<feature type="binding site" evidence="8">
    <location>
        <position position="274"/>
    </location>
    <ligand>
        <name>Zn(2+)</name>
        <dbReference type="ChEBI" id="CHEBI:29105"/>
        <note>catalytic</note>
    </ligand>
</feature>
<dbReference type="Gene3D" id="3.90.132.10">
    <property type="entry name" value="Leishmanolysin , domain 2"/>
    <property type="match status" value="1"/>
</dbReference>
<dbReference type="Proteomes" id="UP000794436">
    <property type="component" value="Unassembled WGS sequence"/>
</dbReference>
<keyword evidence="6 8" id="KW-0482">Metalloprotease</keyword>
<dbReference type="InterPro" id="IPR001577">
    <property type="entry name" value="Peptidase_M8"/>
</dbReference>
<feature type="binding site" evidence="8">
    <location>
        <position position="379"/>
    </location>
    <ligand>
        <name>Zn(2+)</name>
        <dbReference type="ChEBI" id="CHEBI:29105"/>
        <note>catalytic</note>
    </ligand>
</feature>
<keyword evidence="3 8" id="KW-0479">Metal-binding</keyword>
<feature type="chain" id="PRO_5035437611" description="EGF-like domain-containing protein" evidence="11">
    <location>
        <begin position="33"/>
        <end position="688"/>
    </location>
</feature>
<evidence type="ECO:0000259" key="12">
    <source>
        <dbReference type="PROSITE" id="PS50026"/>
    </source>
</evidence>
<name>A0A8K1CBQ0_PYTOL</name>
<evidence type="ECO:0000313" key="13">
    <source>
        <dbReference type="EMBL" id="TMW59427.1"/>
    </source>
</evidence>
<keyword evidence="2" id="KW-0645">Protease</keyword>
<comment type="caution">
    <text evidence="9">Lacks conserved residue(s) required for the propagation of feature annotation.</text>
</comment>
<keyword evidence="9" id="KW-1015">Disulfide bond</keyword>
<dbReference type="OrthoDB" id="527990at2759"/>
<feature type="domain" description="EGF-like" evidence="12">
    <location>
        <begin position="618"/>
        <end position="650"/>
    </location>
</feature>
<dbReference type="GO" id="GO:0007155">
    <property type="term" value="P:cell adhesion"/>
    <property type="evidence" value="ECO:0007669"/>
    <property type="project" value="InterPro"/>
</dbReference>
<dbReference type="SUPFAM" id="SSF55486">
    <property type="entry name" value="Metalloproteases ('zincins'), catalytic domain"/>
    <property type="match status" value="1"/>
</dbReference>
<evidence type="ECO:0000256" key="2">
    <source>
        <dbReference type="ARBA" id="ARBA00022670"/>
    </source>
</evidence>
<proteinExistence type="inferred from homology"/>
<keyword evidence="11" id="KW-0732">Signal</keyword>
<evidence type="ECO:0000256" key="4">
    <source>
        <dbReference type="ARBA" id="ARBA00022801"/>
    </source>
</evidence>
<evidence type="ECO:0000256" key="7">
    <source>
        <dbReference type="PIRSR" id="PIRSR601577-1"/>
    </source>
</evidence>
<keyword evidence="4" id="KW-0378">Hydrolase</keyword>
<evidence type="ECO:0000256" key="3">
    <source>
        <dbReference type="ARBA" id="ARBA00022723"/>
    </source>
</evidence>
<dbReference type="GO" id="GO:0004222">
    <property type="term" value="F:metalloendopeptidase activity"/>
    <property type="evidence" value="ECO:0007669"/>
    <property type="project" value="InterPro"/>
</dbReference>
<dbReference type="EMBL" id="SPLM01000109">
    <property type="protein sequence ID" value="TMW59427.1"/>
    <property type="molecule type" value="Genomic_DNA"/>
</dbReference>
<sequence length="688" mass="74933">MWICSQSPSDSVGGKLAMRWLVLLAFAHAVGGCIHDQIKHQVPTTNVQEYSDNHPFVMAEARRQRKLQGLSDDLSDNLLGTQDYDRVMGQEVDSSSYSPIRIVPYYDNTTLDLLTPEKRAIIFKILPDAIRRFQLTLSVVPVVGNLKAQRTCYVQWKTTPAVCKDVAPSERCLEMPMPDSHFTAMKTCSTCLATGCTVGDCSTTKEGTGVANADFMLYVRAANSSYCTGPVLAYASSCQKDQYDRPTFGMANFCPEQIKTDPRQYQSQLSTAMHEITHALGFSSLFFPYMRNSDGTPRTARNSDGRPPAQANVQCPNGQTASLYVAPSSNTVKFSSERDTSVARMVTPRVAAFVQSHFGCSSLTGAELENNEEGCLGSHWEERIFEPEYMTPISSFRNVLSPLTLAFFEDSGWYKANATMGERLIFGNKQGCAFATSKCIDKASGVSVASDHFCTSNDAESCSVDANSRSVCTISSGLSIPKPFQYFSDPSKGGINDYADYCPINTGFSYGDCSDPTNLVMPTGTTINILGETYCPTCKCTRTTLRSSDSKKWVVNARRKTGCYAMRCRDSSTVDIDIPVVGSTTQVVTRTCTQKGQILTVDGYSGSVTCPDPLIVCDRSCPGACSGNGVCDFGTAKCTCSNGWSGEDCSKNTATTTSNLRTDTASRMDQSVVTWLLLGLTSLMLVIR</sequence>
<dbReference type="FunFam" id="3.90.132.10:FF:000001">
    <property type="entry name" value="leishmanolysin-like peptidase isoform X2"/>
    <property type="match status" value="1"/>
</dbReference>
<dbReference type="Pfam" id="PF23106">
    <property type="entry name" value="EGF_Teneurin"/>
    <property type="match status" value="1"/>
</dbReference>